<feature type="transmembrane region" description="Helical" evidence="8">
    <location>
        <begin position="220"/>
        <end position="239"/>
    </location>
</feature>
<dbReference type="InterPro" id="IPR003689">
    <property type="entry name" value="ZIP"/>
</dbReference>
<evidence type="ECO:0000256" key="4">
    <source>
        <dbReference type="ARBA" id="ARBA00022989"/>
    </source>
</evidence>
<dbReference type="InterPro" id="IPR045891">
    <property type="entry name" value="ZIP9"/>
</dbReference>
<gene>
    <name evidence="9" type="ORF">CLUP02_03621</name>
</gene>
<dbReference type="KEGG" id="clup:CLUP02_03621"/>
<evidence type="ECO:0000256" key="3">
    <source>
        <dbReference type="ARBA" id="ARBA00022692"/>
    </source>
</evidence>
<dbReference type="Pfam" id="PF02535">
    <property type="entry name" value="Zip"/>
    <property type="match status" value="1"/>
</dbReference>
<feature type="transmembrane region" description="Helical" evidence="8">
    <location>
        <begin position="538"/>
        <end position="558"/>
    </location>
</feature>
<dbReference type="GO" id="GO:0006829">
    <property type="term" value="P:zinc ion transport"/>
    <property type="evidence" value="ECO:0007669"/>
    <property type="project" value="InterPro"/>
</dbReference>
<reference evidence="9" key="1">
    <citation type="journal article" date="2021" name="Mol. Plant Microbe Interact.">
        <title>Complete Genome Sequence of the Plant-Pathogenic Fungus Colletotrichum lupini.</title>
        <authorList>
            <person name="Baroncelli R."/>
            <person name="Pensec F."/>
            <person name="Da Lio D."/>
            <person name="Boufleur T."/>
            <person name="Vicente I."/>
            <person name="Sarrocco S."/>
            <person name="Picot A."/>
            <person name="Baraldi E."/>
            <person name="Sukno S."/>
            <person name="Thon M."/>
            <person name="Le Floch G."/>
        </authorList>
    </citation>
    <scope>NUCLEOTIDE SEQUENCE</scope>
    <source>
        <strain evidence="9">IMI 504893</strain>
    </source>
</reference>
<dbReference type="Proteomes" id="UP000830671">
    <property type="component" value="Chromosome 2"/>
</dbReference>
<feature type="region of interest" description="Disordered" evidence="7">
    <location>
        <begin position="59"/>
        <end position="90"/>
    </location>
</feature>
<feature type="compositionally biased region" description="Basic and acidic residues" evidence="7">
    <location>
        <begin position="327"/>
        <end position="346"/>
    </location>
</feature>
<dbReference type="GO" id="GO:0046873">
    <property type="term" value="F:metal ion transmembrane transporter activity"/>
    <property type="evidence" value="ECO:0007669"/>
    <property type="project" value="InterPro"/>
</dbReference>
<keyword evidence="4 8" id="KW-1133">Transmembrane helix</keyword>
<dbReference type="GeneID" id="73337651"/>
<feature type="transmembrane region" description="Helical" evidence="8">
    <location>
        <begin position="471"/>
        <end position="492"/>
    </location>
</feature>
<dbReference type="PANTHER" id="PTHR16133:SF0">
    <property type="entry name" value="ZINC_IRON REGULATED TRANSPORTER-RELATED PROTEIN 102B, ISOFORM E"/>
    <property type="match status" value="1"/>
</dbReference>
<dbReference type="AlphaFoldDB" id="A0A9Q8SIS8"/>
<evidence type="ECO:0000256" key="7">
    <source>
        <dbReference type="SAM" id="MobiDB-lite"/>
    </source>
</evidence>
<feature type="region of interest" description="Disordered" evidence="7">
    <location>
        <begin position="563"/>
        <end position="590"/>
    </location>
</feature>
<dbReference type="RefSeq" id="XP_049139784.1">
    <property type="nucleotide sequence ID" value="XM_049282641.1"/>
</dbReference>
<evidence type="ECO:0000256" key="8">
    <source>
        <dbReference type="SAM" id="Phobius"/>
    </source>
</evidence>
<feature type="compositionally biased region" description="Polar residues" evidence="7">
    <location>
        <begin position="118"/>
        <end position="134"/>
    </location>
</feature>
<feature type="region of interest" description="Disordered" evidence="7">
    <location>
        <begin position="327"/>
        <end position="365"/>
    </location>
</feature>
<feature type="transmembrane region" description="Helical" evidence="8">
    <location>
        <begin position="370"/>
        <end position="387"/>
    </location>
</feature>
<feature type="compositionally biased region" description="Polar residues" evidence="7">
    <location>
        <begin position="59"/>
        <end position="71"/>
    </location>
</feature>
<feature type="region of interest" description="Disordered" evidence="7">
    <location>
        <begin position="118"/>
        <end position="138"/>
    </location>
</feature>
<keyword evidence="10" id="KW-1185">Reference proteome</keyword>
<dbReference type="PANTHER" id="PTHR16133">
    <property type="entry name" value="SOLUTE CARRIER FAMILY 39 ZINC TRANSPORTER , MEMBER 9-RELATED"/>
    <property type="match status" value="1"/>
</dbReference>
<evidence type="ECO:0000313" key="9">
    <source>
        <dbReference type="EMBL" id="UQC78147.1"/>
    </source>
</evidence>
<evidence type="ECO:0000256" key="5">
    <source>
        <dbReference type="ARBA" id="ARBA00023034"/>
    </source>
</evidence>
<organism evidence="9 10">
    <name type="scientific">Colletotrichum lupini</name>
    <dbReference type="NCBI Taxonomy" id="145971"/>
    <lineage>
        <taxon>Eukaryota</taxon>
        <taxon>Fungi</taxon>
        <taxon>Dikarya</taxon>
        <taxon>Ascomycota</taxon>
        <taxon>Pezizomycotina</taxon>
        <taxon>Sordariomycetes</taxon>
        <taxon>Hypocreomycetidae</taxon>
        <taxon>Glomerellales</taxon>
        <taxon>Glomerellaceae</taxon>
        <taxon>Colletotrichum</taxon>
        <taxon>Colletotrichum acutatum species complex</taxon>
    </lineage>
</organism>
<proteinExistence type="predicted"/>
<sequence>MKNSSSRGYNKRRSRFCLFVEVVLEGRSRASFFATKSASGGTRSLKQCRDETRLRALLDQSQPQKEQAASSRKQEAATGRSHRITTWGDKAQKGGAWSLATNDVAPAVPVGAPSIASHLSSPNLDDNSPSQSFWPSADFPPQPIATAPELPSTIEEFQTCWRDPTKPRPTLFHSLFLLFPLNRPSPIYAHAESQSDRRSLLEYGRTTVAALAEPSAPSQATVMALASFFAGSIPLAITLTQSQLRLISSVGVGILVGTSMIVIIPEGIEAVTTTGGHSHSKRSLVDAAGKQGRPAIRWVTDGEIPQLADTVSSVRIVEEELHAIGRDVEHTAKLHSREEQDEHGHEQPPAAAPGPEPHHDEPKHENEVPTFYIGLSMILGFVLMYLIDRLPRHAAGGSGSEPQMRHVSLDNLGGSSSVGDEETEGFLGPLAPPPKQSRSLATTIGLVIHAAADGIAMGASTSTSNTKLGLIIFVAIMVHKAPAAFGLTSVLLKQGLSKRTARGHLIVFSLAAPFGALSTWAIIRILGGGNFEGESGQWWTGMLLLFSAGTFLFVAMHAMQEDGSSPKHEHGGMNGFSDGNGTQRGQQRPQMRDTFATVAGMLLPLLTQFGHHH</sequence>
<name>A0A9Q8SIS8_9PEZI</name>
<keyword evidence="3 8" id="KW-0812">Transmembrane</keyword>
<feature type="compositionally biased region" description="Basic and acidic residues" evidence="7">
    <location>
        <begin position="356"/>
        <end position="365"/>
    </location>
</feature>
<evidence type="ECO:0000256" key="1">
    <source>
        <dbReference type="ARBA" id="ARBA00004127"/>
    </source>
</evidence>
<evidence type="ECO:0000256" key="6">
    <source>
        <dbReference type="ARBA" id="ARBA00023136"/>
    </source>
</evidence>
<feature type="transmembrane region" description="Helical" evidence="8">
    <location>
        <begin position="440"/>
        <end position="459"/>
    </location>
</feature>
<comment type="subcellular location">
    <subcellularLocation>
        <location evidence="1">Endomembrane system</location>
        <topology evidence="1">Multi-pass membrane protein</topology>
    </subcellularLocation>
    <subcellularLocation>
        <location evidence="2">Golgi apparatus membrane</location>
    </subcellularLocation>
</comment>
<feature type="compositionally biased region" description="Polar residues" evidence="7">
    <location>
        <begin position="577"/>
        <end position="589"/>
    </location>
</feature>
<dbReference type="EMBL" id="CP019474">
    <property type="protein sequence ID" value="UQC78147.1"/>
    <property type="molecule type" value="Genomic_DNA"/>
</dbReference>
<keyword evidence="6 8" id="KW-0472">Membrane</keyword>
<evidence type="ECO:0000256" key="2">
    <source>
        <dbReference type="ARBA" id="ARBA00004394"/>
    </source>
</evidence>
<evidence type="ECO:0000313" key="10">
    <source>
        <dbReference type="Proteomes" id="UP000830671"/>
    </source>
</evidence>
<protein>
    <submittedName>
        <fullName evidence="9">ZIP Zinc transporter</fullName>
    </submittedName>
</protein>
<feature type="transmembrane region" description="Helical" evidence="8">
    <location>
        <begin position="246"/>
        <end position="264"/>
    </location>
</feature>
<accession>A0A9Q8SIS8</accession>
<keyword evidence="5" id="KW-0333">Golgi apparatus</keyword>
<feature type="transmembrane region" description="Helical" evidence="8">
    <location>
        <begin position="504"/>
        <end position="526"/>
    </location>
</feature>
<dbReference type="GO" id="GO:0000139">
    <property type="term" value="C:Golgi membrane"/>
    <property type="evidence" value="ECO:0007669"/>
    <property type="project" value="UniProtKB-SubCell"/>
</dbReference>